<accession>A0A2A2TP78</accession>
<evidence type="ECO:0000256" key="6">
    <source>
        <dbReference type="ARBA" id="ARBA00023136"/>
    </source>
</evidence>
<evidence type="ECO:0000256" key="4">
    <source>
        <dbReference type="ARBA" id="ARBA00022452"/>
    </source>
</evidence>
<feature type="compositionally biased region" description="Polar residues" evidence="8">
    <location>
        <begin position="218"/>
        <end position="231"/>
    </location>
</feature>
<dbReference type="Pfam" id="PF02321">
    <property type="entry name" value="OEP"/>
    <property type="match status" value="2"/>
</dbReference>
<evidence type="ECO:0000256" key="5">
    <source>
        <dbReference type="ARBA" id="ARBA00022692"/>
    </source>
</evidence>
<dbReference type="InterPro" id="IPR003423">
    <property type="entry name" value="OMP_efflux"/>
</dbReference>
<dbReference type="Gene3D" id="1.20.1600.10">
    <property type="entry name" value="Outer membrane efflux proteins (OEP)"/>
    <property type="match status" value="1"/>
</dbReference>
<comment type="caution">
    <text evidence="9">The sequence shown here is derived from an EMBL/GenBank/DDBJ whole genome shotgun (WGS) entry which is preliminary data.</text>
</comment>
<comment type="similarity">
    <text evidence="2">Belongs to the outer membrane factor (OMF) (TC 1.B.17) family.</text>
</comment>
<evidence type="ECO:0000256" key="7">
    <source>
        <dbReference type="ARBA" id="ARBA00023237"/>
    </source>
</evidence>
<dbReference type="OrthoDB" id="501974at2"/>
<evidence type="ECO:0000256" key="3">
    <source>
        <dbReference type="ARBA" id="ARBA00022448"/>
    </source>
</evidence>
<feature type="compositionally biased region" description="Basic and acidic residues" evidence="8">
    <location>
        <begin position="256"/>
        <end position="273"/>
    </location>
</feature>
<keyword evidence="3" id="KW-0813">Transport</keyword>
<evidence type="ECO:0000256" key="8">
    <source>
        <dbReference type="SAM" id="MobiDB-lite"/>
    </source>
</evidence>
<feature type="compositionally biased region" description="Basic and acidic residues" evidence="8">
    <location>
        <begin position="232"/>
        <end position="249"/>
    </location>
</feature>
<evidence type="ECO:0000313" key="10">
    <source>
        <dbReference type="Proteomes" id="UP000218238"/>
    </source>
</evidence>
<feature type="region of interest" description="Disordered" evidence="8">
    <location>
        <begin position="75"/>
        <end position="306"/>
    </location>
</feature>
<dbReference type="AlphaFoldDB" id="A0A2A2TP78"/>
<sequence>MNFSKFLLHSSWIAFAPQLVFWSIALAPLSAGIALFIPTSSQSAEALPLPVVQKNEEKVGKAAELFPLTSVSLASPQTSPVSFSLSSSPSTSSTDSSPNLSPDLSATAQQEKKSDENTTFISRDSPNYEEKSGSQPEKLQHKKNIIRLRNSPHSEKKSDFQREELQHKNQHENNSPHSEKKSGSQREELQRKNQHENNSPIRLRQSPHPEKKSDSQRQELQGKNQHENNSPHSEKKSDFQSEELQRKNQQENNSPHSEKKSDFQQEELQHKNQQENNSSHSEKKSGSQQEEHHHKKNSIPVPSSLLVPSKPEEVKIQENQPLTLEQALEIARHSNPQLKTAILELERSRAGLREAEAALYPTFGISGSLTNGTSAQDQLSVDSGVALPATDEARTAFTGQAEINYNIYTSGRRSASIREAKERMRISKLDVETRFQEIRLSVTTRYYDLQAADEQLRISSAAVENAQASLRDAQALERAGVGTKFDVLRSQVNVANSQQDYVNARSRQQISQRQLVSLLNLPQTVNISTAESVKVVALWQQSLEESIIYAYQNREELEQRLAERNIGEQRRKFALSQLGPQVALVATYDLLDQYNDKISATDGYSVGVKAKWNIFDGGAAKAQASQAKANIAIAESNFTNQRNQIRFEVEQFYAQLQSNLENVQTATASVDQALEALRLARLRFQAGVGTQTDVIAAENDLTRAQGNRVTAILDYNRAFANLQRAVSVKV</sequence>
<comment type="subcellular location">
    <subcellularLocation>
        <location evidence="1">Cell outer membrane</location>
    </subcellularLocation>
</comment>
<dbReference type="RefSeq" id="WP_095720339.1">
    <property type="nucleotide sequence ID" value="NZ_NTFS01000020.1"/>
</dbReference>
<gene>
    <name evidence="9" type="ORF">CK510_03320</name>
</gene>
<dbReference type="SUPFAM" id="SSF56954">
    <property type="entry name" value="Outer membrane efflux proteins (OEP)"/>
    <property type="match status" value="1"/>
</dbReference>
<evidence type="ECO:0000313" key="9">
    <source>
        <dbReference type="EMBL" id="PAX60164.1"/>
    </source>
</evidence>
<feature type="compositionally biased region" description="Low complexity" evidence="8">
    <location>
        <begin position="75"/>
        <end position="105"/>
    </location>
</feature>
<reference evidence="9 10" key="1">
    <citation type="submission" date="2017-08" db="EMBL/GenBank/DDBJ databases">
        <title>Draft genome sequence of filamentous cyanobacterium Calothrix elsteri CCALA 953.</title>
        <authorList>
            <person name="Gagunashvili A.N."/>
            <person name="Elster J."/>
            <person name="Andresson O.S."/>
        </authorList>
    </citation>
    <scope>NUCLEOTIDE SEQUENCE [LARGE SCALE GENOMIC DNA]</scope>
    <source>
        <strain evidence="9 10">CCALA 953</strain>
    </source>
</reference>
<dbReference type="GO" id="GO:0015288">
    <property type="term" value="F:porin activity"/>
    <property type="evidence" value="ECO:0007669"/>
    <property type="project" value="TreeGrafter"/>
</dbReference>
<protein>
    <recommendedName>
        <fullName evidence="11">Transporter</fullName>
    </recommendedName>
</protein>
<keyword evidence="5" id="KW-0812">Transmembrane</keyword>
<dbReference type="GO" id="GO:0009279">
    <property type="term" value="C:cell outer membrane"/>
    <property type="evidence" value="ECO:0007669"/>
    <property type="project" value="UniProtKB-SubCell"/>
</dbReference>
<dbReference type="GO" id="GO:1990281">
    <property type="term" value="C:efflux pump complex"/>
    <property type="evidence" value="ECO:0007669"/>
    <property type="project" value="TreeGrafter"/>
</dbReference>
<evidence type="ECO:0000256" key="2">
    <source>
        <dbReference type="ARBA" id="ARBA00007613"/>
    </source>
</evidence>
<keyword evidence="7" id="KW-0998">Cell outer membrane</keyword>
<feature type="compositionally biased region" description="Basic and acidic residues" evidence="8">
    <location>
        <begin position="177"/>
        <end position="195"/>
    </location>
</feature>
<keyword evidence="10" id="KW-1185">Reference proteome</keyword>
<keyword evidence="6" id="KW-0472">Membrane</keyword>
<keyword evidence="4" id="KW-1134">Transmembrane beta strand</keyword>
<dbReference type="PANTHER" id="PTHR30026">
    <property type="entry name" value="OUTER MEMBRANE PROTEIN TOLC"/>
    <property type="match status" value="1"/>
</dbReference>
<feature type="compositionally biased region" description="Basic and acidic residues" evidence="8">
    <location>
        <begin position="152"/>
        <end position="171"/>
    </location>
</feature>
<organism evidence="9 10">
    <name type="scientific">Brunnivagina elsteri CCALA 953</name>
    <dbReference type="NCBI Taxonomy" id="987040"/>
    <lineage>
        <taxon>Bacteria</taxon>
        <taxon>Bacillati</taxon>
        <taxon>Cyanobacteriota</taxon>
        <taxon>Cyanophyceae</taxon>
        <taxon>Nostocales</taxon>
        <taxon>Calotrichaceae</taxon>
        <taxon>Brunnivagina</taxon>
    </lineage>
</organism>
<dbReference type="Proteomes" id="UP000218238">
    <property type="component" value="Unassembled WGS sequence"/>
</dbReference>
<dbReference type="GO" id="GO:0015562">
    <property type="term" value="F:efflux transmembrane transporter activity"/>
    <property type="evidence" value="ECO:0007669"/>
    <property type="project" value="InterPro"/>
</dbReference>
<dbReference type="PANTHER" id="PTHR30026:SF21">
    <property type="entry name" value="SLR1270 PROTEIN"/>
    <property type="match status" value="1"/>
</dbReference>
<dbReference type="EMBL" id="NTFS01000020">
    <property type="protein sequence ID" value="PAX60164.1"/>
    <property type="molecule type" value="Genomic_DNA"/>
</dbReference>
<evidence type="ECO:0000256" key="1">
    <source>
        <dbReference type="ARBA" id="ARBA00004442"/>
    </source>
</evidence>
<feature type="compositionally biased region" description="Basic and acidic residues" evidence="8">
    <location>
        <begin position="280"/>
        <end position="292"/>
    </location>
</feature>
<proteinExistence type="inferred from homology"/>
<dbReference type="InterPro" id="IPR051906">
    <property type="entry name" value="TolC-like"/>
</dbReference>
<name>A0A2A2TP78_9CYAN</name>
<evidence type="ECO:0008006" key="11">
    <source>
        <dbReference type="Google" id="ProtNLM"/>
    </source>
</evidence>
<feature type="compositionally biased region" description="Basic and acidic residues" evidence="8">
    <location>
        <begin position="207"/>
        <end position="217"/>
    </location>
</feature>